<evidence type="ECO:0000259" key="1">
    <source>
        <dbReference type="Pfam" id="PF03478"/>
    </source>
</evidence>
<dbReference type="Proteomes" id="UP000008810">
    <property type="component" value="Chromosome 1"/>
</dbReference>
<evidence type="ECO:0000313" key="4">
    <source>
        <dbReference type="Proteomes" id="UP000008810"/>
    </source>
</evidence>
<organism evidence="2">
    <name type="scientific">Brachypodium distachyon</name>
    <name type="common">Purple false brome</name>
    <name type="synonym">Trachynia distachya</name>
    <dbReference type="NCBI Taxonomy" id="15368"/>
    <lineage>
        <taxon>Eukaryota</taxon>
        <taxon>Viridiplantae</taxon>
        <taxon>Streptophyta</taxon>
        <taxon>Embryophyta</taxon>
        <taxon>Tracheophyta</taxon>
        <taxon>Spermatophyta</taxon>
        <taxon>Magnoliopsida</taxon>
        <taxon>Liliopsida</taxon>
        <taxon>Poales</taxon>
        <taxon>Poaceae</taxon>
        <taxon>BOP clade</taxon>
        <taxon>Pooideae</taxon>
        <taxon>Stipodae</taxon>
        <taxon>Brachypodieae</taxon>
        <taxon>Brachypodium</taxon>
    </lineage>
</organism>
<dbReference type="AlphaFoldDB" id="A0A2K2DT04"/>
<evidence type="ECO:0000313" key="2">
    <source>
        <dbReference type="EMBL" id="PNT77413.1"/>
    </source>
</evidence>
<protein>
    <recommendedName>
        <fullName evidence="1">KIB1-4 beta-propeller domain-containing protein</fullName>
    </recommendedName>
</protein>
<proteinExistence type="predicted"/>
<reference evidence="2 3" key="1">
    <citation type="journal article" date="2010" name="Nature">
        <title>Genome sequencing and analysis of the model grass Brachypodium distachyon.</title>
        <authorList>
            <consortium name="International Brachypodium Initiative"/>
        </authorList>
    </citation>
    <scope>NUCLEOTIDE SEQUENCE [LARGE SCALE GENOMIC DNA]</scope>
    <source>
        <strain evidence="2 3">Bd21</strain>
    </source>
</reference>
<dbReference type="FunCoup" id="A0A2K2DT04">
    <property type="interactions" value="6"/>
</dbReference>
<feature type="domain" description="KIB1-4 beta-propeller" evidence="1">
    <location>
        <begin position="90"/>
        <end position="200"/>
    </location>
</feature>
<dbReference type="OrthoDB" id="667156at2759"/>
<keyword evidence="4" id="KW-1185">Reference proteome</keyword>
<gene>
    <name evidence="2" type="ORF">BRADI_1g62247v3</name>
</gene>
<sequence length="248" mass="28656">MRVARRHLGCIFVADPVRRFSPPHRVEIAGRRLERLRTVPRRLPPLAVWLCVPTRPWHRRPRFYPRRWMMLPEGRGLHPGHGKLGGYIRFFNLSTGAFVRAKLPLFRNHCIVDSVDGLLLLQRDQDTVIRLLHPFTGDIADLPPLATLPRLPGVHYHMKDTCSYFRSNSFSVSADGVITVVIALSRRHLAFATSRDQQWHLGGWRLSPVWRQYHSEASYTCCIIRDILVILVKYRFSRSTHPSLMGSA</sequence>
<name>A0A2K2DT04_BRADI</name>
<evidence type="ECO:0000313" key="3">
    <source>
        <dbReference type="EnsemblPlants" id="PNT77413"/>
    </source>
</evidence>
<dbReference type="EMBL" id="CM000880">
    <property type="protein sequence ID" value="PNT77413.1"/>
    <property type="molecule type" value="Genomic_DNA"/>
</dbReference>
<dbReference type="PANTHER" id="PTHR33165:SF106">
    <property type="entry name" value="EXPRESSED PROTEIN"/>
    <property type="match status" value="1"/>
</dbReference>
<reference evidence="3" key="3">
    <citation type="submission" date="2018-08" db="UniProtKB">
        <authorList>
            <consortium name="EnsemblPlants"/>
        </authorList>
    </citation>
    <scope>IDENTIFICATION</scope>
    <source>
        <strain evidence="3">cv. Bd21</strain>
    </source>
</reference>
<dbReference type="Gramene" id="PNT77413">
    <property type="protein sequence ID" value="PNT77413"/>
    <property type="gene ID" value="BRADI_1g62247v3"/>
</dbReference>
<dbReference type="InterPro" id="IPR005174">
    <property type="entry name" value="KIB1-4_b-propeller"/>
</dbReference>
<dbReference type="EnsemblPlants" id="PNT77413">
    <property type="protein sequence ID" value="PNT77413"/>
    <property type="gene ID" value="BRADI_1g62247v3"/>
</dbReference>
<reference evidence="2" key="2">
    <citation type="submission" date="2017-06" db="EMBL/GenBank/DDBJ databases">
        <title>WGS assembly of Brachypodium distachyon.</title>
        <authorList>
            <consortium name="The International Brachypodium Initiative"/>
            <person name="Lucas S."/>
            <person name="Harmon-Smith M."/>
            <person name="Lail K."/>
            <person name="Tice H."/>
            <person name="Grimwood J."/>
            <person name="Bruce D."/>
            <person name="Barry K."/>
            <person name="Shu S."/>
            <person name="Lindquist E."/>
            <person name="Wang M."/>
            <person name="Pitluck S."/>
            <person name="Vogel J.P."/>
            <person name="Garvin D.F."/>
            <person name="Mockler T.C."/>
            <person name="Schmutz J."/>
            <person name="Rokhsar D."/>
            <person name="Bevan M.W."/>
        </authorList>
    </citation>
    <scope>NUCLEOTIDE SEQUENCE</scope>
    <source>
        <strain evidence="2">Bd21</strain>
    </source>
</reference>
<dbReference type="InParanoid" id="A0A2K2DT04"/>
<dbReference type="PANTHER" id="PTHR33165">
    <property type="entry name" value="F-BOX DOMAIN CONTAINING PROTEIN-LIKE-RELATED"/>
    <property type="match status" value="1"/>
</dbReference>
<dbReference type="Pfam" id="PF03478">
    <property type="entry name" value="Beta-prop_KIB1-4"/>
    <property type="match status" value="1"/>
</dbReference>
<accession>A0A2K2DT04</accession>